<dbReference type="Gene3D" id="2.70.70.10">
    <property type="entry name" value="Glucose Permease (Domain IIA)"/>
    <property type="match status" value="1"/>
</dbReference>
<keyword evidence="7" id="KW-1185">Reference proteome</keyword>
<dbReference type="InterPro" id="IPR011055">
    <property type="entry name" value="Dup_hybrid_motif"/>
</dbReference>
<feature type="chain" id="PRO_5045609122" evidence="2">
    <location>
        <begin position="22"/>
        <end position="536"/>
    </location>
</feature>
<dbReference type="Gene3D" id="1.10.530.10">
    <property type="match status" value="1"/>
</dbReference>
<evidence type="ECO:0000313" key="7">
    <source>
        <dbReference type="Proteomes" id="UP001336020"/>
    </source>
</evidence>
<evidence type="ECO:0000256" key="1">
    <source>
        <dbReference type="SAM" id="MobiDB-lite"/>
    </source>
</evidence>
<dbReference type="Proteomes" id="UP001336020">
    <property type="component" value="Unassembled WGS sequence"/>
</dbReference>
<feature type="compositionally biased region" description="Low complexity" evidence="1">
    <location>
        <begin position="190"/>
        <end position="199"/>
    </location>
</feature>
<feature type="domain" description="ARB-07466-like C-terminal" evidence="5">
    <location>
        <begin position="224"/>
        <end position="327"/>
    </location>
</feature>
<dbReference type="InterPro" id="IPR058593">
    <property type="entry name" value="ARB_07466-like_C"/>
</dbReference>
<dbReference type="InterPro" id="IPR023346">
    <property type="entry name" value="Lysozyme-like_dom_sf"/>
</dbReference>
<sequence>MKPAALAAAVFVMLTLLTVFLTTMSDTESTDCTPRQSGSVVVEGVPAGQLAKPMKTGDGQLTSSWRTSNRPDHEGMDLAGPPGTPIYALADGVVVAAGPATGFGQWIVIDHQLNGQLYSTVYGHMNDDGLLVSAGDQVKAGQHIANQGFNGVVSPPGPAGTHLHFEMWEGGRLSGGNDVDPTPWYERAVEPGTAGSEPTTPAPTPPPSAGAELAALPASVGSEAHFQIDTVRVARAVHAKFPQVETIGGWREQDPYPDHPSGRAADIMIPNYTTSEGKELGNAIRDYLWTNRAYFNIEYMIWRQEYIPSQGTPSIMDDRGSATQNHFDHVHVTTVGGGTPKPGQLYGGLPNGEIASPPDASDDCTLSGPVGDSGGDLAEGAVPPEFEKWLTISATQCAEISPSLLAAQIQQESGFQPNRVSPAGANGYTQFMPDTWAAFGHPVDENGEIAGPAGAGDPNDIADAVMAQGRYDCYIADYLRPKLASGQVTGDPIDLMLAGYNAGPAAVEQFGGIPPYPETQAYVPSIRSSARLYEAT</sequence>
<feature type="signal peptide" evidence="2">
    <location>
        <begin position="1"/>
        <end position="21"/>
    </location>
</feature>
<dbReference type="CDD" id="cd12797">
    <property type="entry name" value="M23_peptidase"/>
    <property type="match status" value="1"/>
</dbReference>
<dbReference type="Pfam" id="PF01464">
    <property type="entry name" value="SLT"/>
    <property type="match status" value="1"/>
</dbReference>
<dbReference type="InterPro" id="IPR016047">
    <property type="entry name" value="M23ase_b-sheet_dom"/>
</dbReference>
<dbReference type="PANTHER" id="PTHR21666">
    <property type="entry name" value="PEPTIDASE-RELATED"/>
    <property type="match status" value="1"/>
</dbReference>
<dbReference type="SUPFAM" id="SSF51261">
    <property type="entry name" value="Duplicated hybrid motif"/>
    <property type="match status" value="1"/>
</dbReference>
<evidence type="ECO:0000259" key="3">
    <source>
        <dbReference type="Pfam" id="PF01464"/>
    </source>
</evidence>
<proteinExistence type="predicted"/>
<feature type="domain" description="M23ase beta-sheet core" evidence="4">
    <location>
        <begin position="73"/>
        <end position="172"/>
    </location>
</feature>
<accession>A0ABU7LJS5</accession>
<dbReference type="CDD" id="cd00254">
    <property type="entry name" value="LT-like"/>
    <property type="match status" value="1"/>
</dbReference>
<dbReference type="RefSeq" id="WP_330136952.1">
    <property type="nucleotide sequence ID" value="NZ_JAUTXY010000022.1"/>
</dbReference>
<dbReference type="Pfam" id="PF01551">
    <property type="entry name" value="Peptidase_M23"/>
    <property type="match status" value="1"/>
</dbReference>
<feature type="region of interest" description="Disordered" evidence="1">
    <location>
        <begin position="173"/>
        <end position="212"/>
    </location>
</feature>
<feature type="domain" description="Transglycosylase SLT" evidence="3">
    <location>
        <begin position="392"/>
        <end position="444"/>
    </location>
</feature>
<evidence type="ECO:0000259" key="5">
    <source>
        <dbReference type="Pfam" id="PF26571"/>
    </source>
</evidence>
<dbReference type="SUPFAM" id="SSF53955">
    <property type="entry name" value="Lysozyme-like"/>
    <property type="match status" value="1"/>
</dbReference>
<evidence type="ECO:0000256" key="2">
    <source>
        <dbReference type="SAM" id="SignalP"/>
    </source>
</evidence>
<protein>
    <submittedName>
        <fullName evidence="6">Peptidoglycan DD-metalloendopeptidase family protein</fullName>
    </submittedName>
</protein>
<dbReference type="EMBL" id="JAUTXY010000022">
    <property type="protein sequence ID" value="MEE2061813.1"/>
    <property type="molecule type" value="Genomic_DNA"/>
</dbReference>
<gene>
    <name evidence="6" type="ORF">Q7514_30240</name>
</gene>
<comment type="caution">
    <text evidence="6">The sequence shown here is derived from an EMBL/GenBank/DDBJ whole genome shotgun (WGS) entry which is preliminary data.</text>
</comment>
<dbReference type="Pfam" id="PF26571">
    <property type="entry name" value="VldE"/>
    <property type="match status" value="1"/>
</dbReference>
<evidence type="ECO:0000313" key="6">
    <source>
        <dbReference type="EMBL" id="MEE2061813.1"/>
    </source>
</evidence>
<dbReference type="PANTHER" id="PTHR21666:SF270">
    <property type="entry name" value="MUREIN HYDROLASE ACTIVATOR ENVC"/>
    <property type="match status" value="1"/>
</dbReference>
<dbReference type="InterPro" id="IPR008258">
    <property type="entry name" value="Transglycosylase_SLT_dom_1"/>
</dbReference>
<keyword evidence="2" id="KW-0732">Signal</keyword>
<organism evidence="6 7">
    <name type="scientific">Rhodococcus artemisiae</name>
    <dbReference type="NCBI Taxonomy" id="714159"/>
    <lineage>
        <taxon>Bacteria</taxon>
        <taxon>Bacillati</taxon>
        <taxon>Actinomycetota</taxon>
        <taxon>Actinomycetes</taxon>
        <taxon>Mycobacteriales</taxon>
        <taxon>Nocardiaceae</taxon>
        <taxon>Rhodococcus</taxon>
    </lineage>
</organism>
<name>A0ABU7LJS5_9NOCA</name>
<reference evidence="6 7" key="1">
    <citation type="submission" date="2023-07" db="EMBL/GenBank/DDBJ databases">
        <authorList>
            <person name="Girao M."/>
            <person name="Carvalho M.F."/>
        </authorList>
    </citation>
    <scope>NUCLEOTIDE SEQUENCE [LARGE SCALE GENOMIC DNA]</scope>
    <source>
        <strain evidence="6 7">YIM65754</strain>
    </source>
</reference>
<dbReference type="InterPro" id="IPR050570">
    <property type="entry name" value="Cell_wall_metabolism_enzyme"/>
</dbReference>
<evidence type="ECO:0000259" key="4">
    <source>
        <dbReference type="Pfam" id="PF01551"/>
    </source>
</evidence>